<keyword evidence="3" id="KW-1185">Reference proteome</keyword>
<organism evidence="2 3">
    <name type="scientific">Methylobacterium frigidaeris</name>
    <dbReference type="NCBI Taxonomy" id="2038277"/>
    <lineage>
        <taxon>Bacteria</taxon>
        <taxon>Pseudomonadati</taxon>
        <taxon>Pseudomonadota</taxon>
        <taxon>Alphaproteobacteria</taxon>
        <taxon>Hyphomicrobiales</taxon>
        <taxon>Methylobacteriaceae</taxon>
        <taxon>Methylobacterium</taxon>
    </lineage>
</organism>
<dbReference type="Proteomes" id="UP001055286">
    <property type="component" value="Unassembled WGS sequence"/>
</dbReference>
<evidence type="ECO:0000313" key="3">
    <source>
        <dbReference type="Proteomes" id="UP001055286"/>
    </source>
</evidence>
<evidence type="ECO:0000313" key="2">
    <source>
        <dbReference type="EMBL" id="GJD64339.1"/>
    </source>
</evidence>
<protein>
    <submittedName>
        <fullName evidence="2">Uncharacterized protein</fullName>
    </submittedName>
</protein>
<dbReference type="AlphaFoldDB" id="A0AA37HEY0"/>
<dbReference type="RefSeq" id="WP_238192462.1">
    <property type="nucleotide sequence ID" value="NZ_BPQJ01000024.1"/>
</dbReference>
<reference evidence="2" key="1">
    <citation type="journal article" date="2016" name="Front. Microbiol.">
        <title>Genome Sequence of the Piezophilic, Mesophilic Sulfate-Reducing Bacterium Desulfovibrio indicus J2T.</title>
        <authorList>
            <person name="Cao J."/>
            <person name="Maignien L."/>
            <person name="Shao Z."/>
            <person name="Alain K."/>
            <person name="Jebbar M."/>
        </authorList>
    </citation>
    <scope>NUCLEOTIDE SEQUENCE</scope>
    <source>
        <strain evidence="2">JCM 32048</strain>
    </source>
</reference>
<feature type="region of interest" description="Disordered" evidence="1">
    <location>
        <begin position="145"/>
        <end position="170"/>
    </location>
</feature>
<comment type="caution">
    <text evidence="2">The sequence shown here is derived from an EMBL/GenBank/DDBJ whole genome shotgun (WGS) entry which is preliminary data.</text>
</comment>
<reference evidence="2" key="2">
    <citation type="submission" date="2021-08" db="EMBL/GenBank/DDBJ databases">
        <authorList>
            <person name="Tani A."/>
            <person name="Ola A."/>
            <person name="Ogura Y."/>
            <person name="Katsura K."/>
            <person name="Hayashi T."/>
        </authorList>
    </citation>
    <scope>NUCLEOTIDE SEQUENCE</scope>
    <source>
        <strain evidence="2">JCM 32048</strain>
    </source>
</reference>
<gene>
    <name evidence="2" type="ORF">MPEAHAMD_4520</name>
</gene>
<proteinExistence type="predicted"/>
<dbReference type="EMBL" id="BPQJ01000024">
    <property type="protein sequence ID" value="GJD64339.1"/>
    <property type="molecule type" value="Genomic_DNA"/>
</dbReference>
<name>A0AA37HEY0_9HYPH</name>
<accession>A0AA37HEY0</accession>
<feature type="compositionally biased region" description="Low complexity" evidence="1">
    <location>
        <begin position="145"/>
        <end position="161"/>
    </location>
</feature>
<sequence>MTRLELRDDIGGKIASRHGGFAARLAGRHALARARASAAPMTHHAARRSSLILHLRSTLSVAPRFDLSLTIAGILREAARPAAETVPPARIAAVAATIRERAASSRALEAPRRALLARSDAFRTPPVAREMRLSTVRETVFRTRTVGAPAPGGHPAAPPDARAVHRDAPSAGGRRDFAVAALPRAMARPDAQPLAAAIGRLEAAVDKLAGGARQEALRSAAESVAPMPPVDPRRIADEVLRTLDHRVVAMRERMGRR</sequence>
<evidence type="ECO:0000256" key="1">
    <source>
        <dbReference type="SAM" id="MobiDB-lite"/>
    </source>
</evidence>